<dbReference type="PANTHER" id="PTHR43085">
    <property type="entry name" value="HEXOKINASE FAMILY MEMBER"/>
    <property type="match status" value="1"/>
</dbReference>
<dbReference type="EMBL" id="JAAVXB010000006">
    <property type="protein sequence ID" value="NKF22989.1"/>
    <property type="molecule type" value="Genomic_DNA"/>
</dbReference>
<evidence type="ECO:0000256" key="1">
    <source>
        <dbReference type="ARBA" id="ARBA00010688"/>
    </source>
</evidence>
<dbReference type="Proteomes" id="UP000653472">
    <property type="component" value="Unassembled WGS sequence"/>
</dbReference>
<evidence type="ECO:0000256" key="4">
    <source>
        <dbReference type="ARBA" id="ARBA00022777"/>
    </source>
</evidence>
<evidence type="ECO:0000259" key="6">
    <source>
        <dbReference type="Pfam" id="PF00294"/>
    </source>
</evidence>
<gene>
    <name evidence="7" type="ORF">G7Y82_11725</name>
</gene>
<evidence type="ECO:0000313" key="7">
    <source>
        <dbReference type="EMBL" id="NKF22989.1"/>
    </source>
</evidence>
<dbReference type="InterPro" id="IPR029056">
    <property type="entry name" value="Ribokinase-like"/>
</dbReference>
<keyword evidence="4 7" id="KW-0418">Kinase</keyword>
<dbReference type="PROSITE" id="PS00584">
    <property type="entry name" value="PFKB_KINASES_2"/>
    <property type="match status" value="1"/>
</dbReference>
<keyword evidence="3" id="KW-0547">Nucleotide-binding</keyword>
<dbReference type="Pfam" id="PF00294">
    <property type="entry name" value="PfkB"/>
    <property type="match status" value="1"/>
</dbReference>
<evidence type="ECO:0000256" key="3">
    <source>
        <dbReference type="ARBA" id="ARBA00022741"/>
    </source>
</evidence>
<name>A0A970B964_9GAMM</name>
<keyword evidence="8" id="KW-1185">Reference proteome</keyword>
<proteinExistence type="inferred from homology"/>
<accession>A0A970B964</accession>
<dbReference type="RefSeq" id="WP_168148322.1">
    <property type="nucleotide sequence ID" value="NZ_JAAVXB010000006.1"/>
</dbReference>
<dbReference type="InterPro" id="IPR002173">
    <property type="entry name" value="Carboh/pur_kinase_PfkB_CS"/>
</dbReference>
<keyword evidence="2" id="KW-0808">Transferase</keyword>
<evidence type="ECO:0000256" key="5">
    <source>
        <dbReference type="ARBA" id="ARBA00022840"/>
    </source>
</evidence>
<evidence type="ECO:0000256" key="2">
    <source>
        <dbReference type="ARBA" id="ARBA00022679"/>
    </source>
</evidence>
<feature type="domain" description="Carbohydrate kinase PfkB" evidence="6">
    <location>
        <begin position="11"/>
        <end position="296"/>
    </location>
</feature>
<evidence type="ECO:0000313" key="8">
    <source>
        <dbReference type="Proteomes" id="UP000653472"/>
    </source>
</evidence>
<dbReference type="CDD" id="cd01167">
    <property type="entry name" value="bac_FRK"/>
    <property type="match status" value="1"/>
</dbReference>
<dbReference type="PANTHER" id="PTHR43085:SF1">
    <property type="entry name" value="PSEUDOURIDINE KINASE-RELATED"/>
    <property type="match status" value="1"/>
</dbReference>
<sequence length="308" mass="33382">MPIEPQPWPSFVVFGEALTDLVRVDAQTWRSVAGGSCWNVARVAATLGMPSAWAGAVGDDPFGRDILELTETAGLDMRFAQRVAKPPLLAIVHETHPPQYFFVGNDAADLAFDEARLPKGWESHCRAAHFGCISLVREPLGSRLERIAQTLSARGTLISFDPNHRNLMGPDYRVQFERLAAYADVIKISDEDAAGIYPELAPADVIARLRQQRPDASLLYTRGSDGLSLYRRGEHFEQRAFAVKVADTVGAGDACLGAFVCSLLSSPDADPATHLRYAAATAALVCTRSGAYAPSDAQVRQLMAEQAI</sequence>
<keyword evidence="5" id="KW-0067">ATP-binding</keyword>
<reference evidence="7" key="1">
    <citation type="submission" date="2020-03" db="EMBL/GenBank/DDBJ databases">
        <title>Solimonas marina sp. nov., isolated from deep seawater of the Pacific Ocean.</title>
        <authorList>
            <person name="Liu X."/>
            <person name="Lai Q."/>
            <person name="Sun F."/>
            <person name="Gai Y."/>
            <person name="Li G."/>
            <person name="Shao Z."/>
        </authorList>
    </citation>
    <scope>NUCLEOTIDE SEQUENCE</scope>
    <source>
        <strain evidence="7">C16B3</strain>
    </source>
</reference>
<protein>
    <submittedName>
        <fullName evidence="7">Carbohydrate kinase</fullName>
    </submittedName>
</protein>
<comment type="caution">
    <text evidence="7">The sequence shown here is derived from an EMBL/GenBank/DDBJ whole genome shotgun (WGS) entry which is preliminary data.</text>
</comment>
<dbReference type="AlphaFoldDB" id="A0A970B964"/>
<dbReference type="InterPro" id="IPR050306">
    <property type="entry name" value="PfkB_Carbo_kinase"/>
</dbReference>
<dbReference type="Gene3D" id="3.40.1190.20">
    <property type="match status" value="1"/>
</dbReference>
<comment type="similarity">
    <text evidence="1">Belongs to the carbohydrate kinase PfkB family.</text>
</comment>
<dbReference type="GO" id="GO:0005524">
    <property type="term" value="F:ATP binding"/>
    <property type="evidence" value="ECO:0007669"/>
    <property type="project" value="UniProtKB-KW"/>
</dbReference>
<organism evidence="7 8">
    <name type="scientific">Solimonas marina</name>
    <dbReference type="NCBI Taxonomy" id="2714601"/>
    <lineage>
        <taxon>Bacteria</taxon>
        <taxon>Pseudomonadati</taxon>
        <taxon>Pseudomonadota</taxon>
        <taxon>Gammaproteobacteria</taxon>
        <taxon>Nevskiales</taxon>
        <taxon>Nevskiaceae</taxon>
        <taxon>Solimonas</taxon>
    </lineage>
</organism>
<dbReference type="InterPro" id="IPR011611">
    <property type="entry name" value="PfkB_dom"/>
</dbReference>
<dbReference type="SUPFAM" id="SSF53613">
    <property type="entry name" value="Ribokinase-like"/>
    <property type="match status" value="1"/>
</dbReference>
<dbReference type="GO" id="GO:0016301">
    <property type="term" value="F:kinase activity"/>
    <property type="evidence" value="ECO:0007669"/>
    <property type="project" value="UniProtKB-KW"/>
</dbReference>